<evidence type="ECO:0000313" key="3">
    <source>
        <dbReference type="EMBL" id="RHW31006.1"/>
    </source>
</evidence>
<feature type="domain" description="Spore coat protein X/V" evidence="2">
    <location>
        <begin position="121"/>
        <end position="178"/>
    </location>
</feature>
<dbReference type="EMBL" id="QWEH01000010">
    <property type="protein sequence ID" value="RHW31006.1"/>
    <property type="molecule type" value="Genomic_DNA"/>
</dbReference>
<evidence type="ECO:0000256" key="1">
    <source>
        <dbReference type="SAM" id="MobiDB-lite"/>
    </source>
</evidence>
<evidence type="ECO:0000259" key="2">
    <source>
        <dbReference type="Pfam" id="PF07552"/>
    </source>
</evidence>
<keyword evidence="3" id="KW-0167">Capsid protein</keyword>
<dbReference type="RefSeq" id="WP_095311782.1">
    <property type="nucleotide sequence ID" value="NZ_JAMAWL010000008.1"/>
</dbReference>
<name>A0A417YEB6_9BACI</name>
<dbReference type="GO" id="GO:0030435">
    <property type="term" value="P:sporulation resulting in formation of a cellular spore"/>
    <property type="evidence" value="ECO:0007669"/>
    <property type="project" value="InterPro"/>
</dbReference>
<protein>
    <submittedName>
        <fullName evidence="3">Spore coat protein</fullName>
    </submittedName>
</protein>
<feature type="region of interest" description="Disordered" evidence="1">
    <location>
        <begin position="1"/>
        <end position="32"/>
    </location>
</feature>
<feature type="domain" description="Spore coat protein X/V" evidence="2">
    <location>
        <begin position="60"/>
        <end position="114"/>
    </location>
</feature>
<sequence length="179" mass="20395">MGVYRRSRDYSDNSKQQFYVDSKERRRSSGNNCGEWCRNGSRNESRFENNFFYNNDATDSQNGDEFAFMEQESAELIWVKESCNIEINTTDTQAGISLQAGLQLAIALVLRITIGDSDQSEAVSQELIQQFDLTQSNRQKIYIYNTKDARVTTTDLDLAVNIQALLQLLLALVIIVDIL</sequence>
<dbReference type="InterPro" id="IPR011428">
    <property type="entry name" value="Spore_coat_X/V"/>
</dbReference>
<reference evidence="3 4" key="1">
    <citation type="journal article" date="2007" name="Int. J. Syst. Evol. Microbiol.">
        <title>Oceanobacillus profundus sp. nov., isolated from a deep-sea sediment core.</title>
        <authorList>
            <person name="Kim Y.G."/>
            <person name="Choi D.H."/>
            <person name="Hyun S."/>
            <person name="Cho B.C."/>
        </authorList>
    </citation>
    <scope>NUCLEOTIDE SEQUENCE [LARGE SCALE GENOMIC DNA]</scope>
    <source>
        <strain evidence="3 4">DSM 18246</strain>
    </source>
</reference>
<dbReference type="Pfam" id="PF07552">
    <property type="entry name" value="Coat_X"/>
    <property type="match status" value="2"/>
</dbReference>
<comment type="caution">
    <text evidence="3">The sequence shown here is derived from an EMBL/GenBank/DDBJ whole genome shotgun (WGS) entry which is preliminary data.</text>
</comment>
<proteinExistence type="predicted"/>
<gene>
    <name evidence="3" type="ORF">D1B32_14630</name>
</gene>
<keyword evidence="4" id="KW-1185">Reference proteome</keyword>
<keyword evidence="3" id="KW-0946">Virion</keyword>
<evidence type="ECO:0000313" key="4">
    <source>
        <dbReference type="Proteomes" id="UP000285456"/>
    </source>
</evidence>
<dbReference type="Proteomes" id="UP000285456">
    <property type="component" value="Unassembled WGS sequence"/>
</dbReference>
<dbReference type="GO" id="GO:0031160">
    <property type="term" value="C:spore wall"/>
    <property type="evidence" value="ECO:0007669"/>
    <property type="project" value="InterPro"/>
</dbReference>
<accession>A0A417YEB6</accession>
<dbReference type="OrthoDB" id="2376847at2"/>
<dbReference type="AlphaFoldDB" id="A0A417YEB6"/>
<organism evidence="3 4">
    <name type="scientific">Oceanobacillus profundus</name>
    <dbReference type="NCBI Taxonomy" id="372463"/>
    <lineage>
        <taxon>Bacteria</taxon>
        <taxon>Bacillati</taxon>
        <taxon>Bacillota</taxon>
        <taxon>Bacilli</taxon>
        <taxon>Bacillales</taxon>
        <taxon>Bacillaceae</taxon>
        <taxon>Oceanobacillus</taxon>
    </lineage>
</organism>
<feature type="compositionally biased region" description="Basic and acidic residues" evidence="1">
    <location>
        <begin position="1"/>
        <end position="12"/>
    </location>
</feature>